<evidence type="ECO:0000256" key="9">
    <source>
        <dbReference type="RuleBase" id="RU000688"/>
    </source>
</evidence>
<keyword evidence="6 10" id="KW-0472">Membrane</keyword>
<keyword evidence="7 9" id="KW-0675">Receptor</keyword>
<dbReference type="GO" id="GO:0008188">
    <property type="term" value="F:neuropeptide receptor activity"/>
    <property type="evidence" value="ECO:0007669"/>
    <property type="project" value="TreeGrafter"/>
</dbReference>
<accession>A0A7R8UXX5</accession>
<evidence type="ECO:0000256" key="4">
    <source>
        <dbReference type="ARBA" id="ARBA00022989"/>
    </source>
</evidence>
<organism evidence="12 13">
    <name type="scientific">Hermetia illucens</name>
    <name type="common">Black soldier fly</name>
    <dbReference type="NCBI Taxonomy" id="343691"/>
    <lineage>
        <taxon>Eukaryota</taxon>
        <taxon>Metazoa</taxon>
        <taxon>Ecdysozoa</taxon>
        <taxon>Arthropoda</taxon>
        <taxon>Hexapoda</taxon>
        <taxon>Insecta</taxon>
        <taxon>Pterygota</taxon>
        <taxon>Neoptera</taxon>
        <taxon>Endopterygota</taxon>
        <taxon>Diptera</taxon>
        <taxon>Brachycera</taxon>
        <taxon>Stratiomyomorpha</taxon>
        <taxon>Stratiomyidae</taxon>
        <taxon>Hermetiinae</taxon>
        <taxon>Hermetia</taxon>
    </lineage>
</organism>
<evidence type="ECO:0000313" key="13">
    <source>
        <dbReference type="Proteomes" id="UP000594454"/>
    </source>
</evidence>
<dbReference type="PANTHER" id="PTHR45695:SF24">
    <property type="entry name" value="NEUROPEPTIDE CCHAMIDE-2 RECEPTOR"/>
    <property type="match status" value="1"/>
</dbReference>
<dbReference type="PROSITE" id="PS50262">
    <property type="entry name" value="G_PROTEIN_RECEP_F1_2"/>
    <property type="match status" value="1"/>
</dbReference>
<dbReference type="InterPro" id="IPR017452">
    <property type="entry name" value="GPCR_Rhodpsn_7TM"/>
</dbReference>
<gene>
    <name evidence="12" type="ORF">HERILL_LOCUS11648</name>
</gene>
<dbReference type="Pfam" id="PF00001">
    <property type="entry name" value="7tm_1"/>
    <property type="match status" value="1"/>
</dbReference>
<proteinExistence type="inferred from homology"/>
<feature type="transmembrane region" description="Helical" evidence="10">
    <location>
        <begin position="81"/>
        <end position="101"/>
    </location>
</feature>
<dbReference type="PRINTS" id="PR00237">
    <property type="entry name" value="GPCRRHODOPSN"/>
</dbReference>
<dbReference type="PANTHER" id="PTHR45695">
    <property type="entry name" value="LEUCOKININ RECEPTOR-RELATED"/>
    <property type="match status" value="1"/>
</dbReference>
<evidence type="ECO:0000256" key="5">
    <source>
        <dbReference type="ARBA" id="ARBA00023040"/>
    </source>
</evidence>
<evidence type="ECO:0000256" key="3">
    <source>
        <dbReference type="ARBA" id="ARBA00022692"/>
    </source>
</evidence>
<keyword evidence="8 9" id="KW-0807">Transducer</keyword>
<dbReference type="Proteomes" id="UP000594454">
    <property type="component" value="Chromosome 4"/>
</dbReference>
<dbReference type="OrthoDB" id="10049706at2759"/>
<feature type="domain" description="G-protein coupled receptors family 1 profile" evidence="11">
    <location>
        <begin position="37"/>
        <end position="274"/>
    </location>
</feature>
<evidence type="ECO:0000256" key="7">
    <source>
        <dbReference type="ARBA" id="ARBA00023170"/>
    </source>
</evidence>
<dbReference type="EMBL" id="LR899012">
    <property type="protein sequence ID" value="CAD7089068.1"/>
    <property type="molecule type" value="Genomic_DNA"/>
</dbReference>
<evidence type="ECO:0000259" key="11">
    <source>
        <dbReference type="PROSITE" id="PS50262"/>
    </source>
</evidence>
<keyword evidence="13" id="KW-1185">Reference proteome</keyword>
<comment type="subcellular location">
    <subcellularLocation>
        <location evidence="1">Membrane</location>
        <topology evidence="1">Multi-pass membrane protein</topology>
    </subcellularLocation>
</comment>
<evidence type="ECO:0000256" key="8">
    <source>
        <dbReference type="ARBA" id="ARBA00023224"/>
    </source>
</evidence>
<dbReference type="InterPro" id="IPR000276">
    <property type="entry name" value="GPCR_Rhodpsn"/>
</dbReference>
<keyword evidence="5 9" id="KW-0297">G-protein coupled receptor</keyword>
<reference evidence="12 13" key="1">
    <citation type="submission" date="2020-11" db="EMBL/GenBank/DDBJ databases">
        <authorList>
            <person name="Wallbank WR R."/>
            <person name="Pardo Diaz C."/>
            <person name="Kozak K."/>
            <person name="Martin S."/>
            <person name="Jiggins C."/>
            <person name="Moest M."/>
            <person name="Warren A I."/>
            <person name="Generalovic N T."/>
            <person name="Byers J.R.P. K."/>
            <person name="Montejo-Kovacevich G."/>
            <person name="Yen C E."/>
        </authorList>
    </citation>
    <scope>NUCLEOTIDE SEQUENCE [LARGE SCALE GENOMIC DNA]</scope>
</reference>
<keyword evidence="3 9" id="KW-0812">Transmembrane</keyword>
<dbReference type="SUPFAM" id="SSF81321">
    <property type="entry name" value="Family A G protein-coupled receptor-like"/>
    <property type="match status" value="1"/>
</dbReference>
<evidence type="ECO:0000256" key="10">
    <source>
        <dbReference type="SAM" id="Phobius"/>
    </source>
</evidence>
<evidence type="ECO:0000256" key="6">
    <source>
        <dbReference type="ARBA" id="ARBA00023136"/>
    </source>
</evidence>
<comment type="similarity">
    <text evidence="2 9">Belongs to the G-protein coupled receptor 1 family.</text>
</comment>
<dbReference type="AlphaFoldDB" id="A0A7R8UXX5"/>
<sequence length="274" mass="30904">MEGIQLVMESPVHVPAEERLLGKHDVAGTMKFCAGEYILSLALADLLVILICVPLASIVYTFESWPWGDTLCRITEYAKDVSIGVSVFTLTALSAERYCAIVNPLRKLQTRPLTVFTATMIWLLAILCATPAAIVSDTVPVVLDNVTNMTIYVCTPFGPESPYQKVYIRYNVIGKAITYYLLPLSIIGVLYALMARRLHLSAREMPGEISGPQSRTQARARRHVARMVVTFVIVFIACFLPWHVFQLWFHLNPNADEDYDDFWHVVRIVGFCFR</sequence>
<feature type="transmembrane region" description="Helical" evidence="10">
    <location>
        <begin position="224"/>
        <end position="245"/>
    </location>
</feature>
<feature type="transmembrane region" description="Helical" evidence="10">
    <location>
        <begin position="177"/>
        <end position="195"/>
    </location>
</feature>
<feature type="transmembrane region" description="Helical" evidence="10">
    <location>
        <begin position="113"/>
        <end position="134"/>
    </location>
</feature>
<evidence type="ECO:0000256" key="1">
    <source>
        <dbReference type="ARBA" id="ARBA00004141"/>
    </source>
</evidence>
<evidence type="ECO:0000313" key="12">
    <source>
        <dbReference type="EMBL" id="CAD7089068.1"/>
    </source>
</evidence>
<keyword evidence="4 10" id="KW-1133">Transmembrane helix</keyword>
<dbReference type="InParanoid" id="A0A7R8UXX5"/>
<dbReference type="PROSITE" id="PS00237">
    <property type="entry name" value="G_PROTEIN_RECEP_F1_1"/>
    <property type="match status" value="1"/>
</dbReference>
<dbReference type="GO" id="GO:0005886">
    <property type="term" value="C:plasma membrane"/>
    <property type="evidence" value="ECO:0007669"/>
    <property type="project" value="TreeGrafter"/>
</dbReference>
<protein>
    <recommendedName>
        <fullName evidence="11">G-protein coupled receptors family 1 profile domain-containing protein</fullName>
    </recommendedName>
</protein>
<dbReference type="Gene3D" id="1.20.1070.10">
    <property type="entry name" value="Rhodopsin 7-helix transmembrane proteins"/>
    <property type="match status" value="1"/>
</dbReference>
<name>A0A7R8UXX5_HERIL</name>
<feature type="transmembrane region" description="Helical" evidence="10">
    <location>
        <begin position="37"/>
        <end position="61"/>
    </location>
</feature>
<evidence type="ECO:0000256" key="2">
    <source>
        <dbReference type="ARBA" id="ARBA00010663"/>
    </source>
</evidence>